<organism evidence="4 5">
    <name type="scientific">Paraphoma chrysanthemicola</name>
    <dbReference type="NCBI Taxonomy" id="798071"/>
    <lineage>
        <taxon>Eukaryota</taxon>
        <taxon>Fungi</taxon>
        <taxon>Dikarya</taxon>
        <taxon>Ascomycota</taxon>
        <taxon>Pezizomycotina</taxon>
        <taxon>Dothideomycetes</taxon>
        <taxon>Pleosporomycetidae</taxon>
        <taxon>Pleosporales</taxon>
        <taxon>Pleosporineae</taxon>
        <taxon>Phaeosphaeriaceae</taxon>
        <taxon>Paraphoma</taxon>
    </lineage>
</organism>
<keyword evidence="1" id="KW-0175">Coiled coil</keyword>
<accession>A0A8K0W2M7</accession>
<evidence type="ECO:0000313" key="5">
    <source>
        <dbReference type="Proteomes" id="UP000813461"/>
    </source>
</evidence>
<dbReference type="AlphaFoldDB" id="A0A8K0W2M7"/>
<keyword evidence="3" id="KW-1133">Transmembrane helix</keyword>
<evidence type="ECO:0000256" key="1">
    <source>
        <dbReference type="SAM" id="Coils"/>
    </source>
</evidence>
<reference evidence="4" key="1">
    <citation type="journal article" date="2021" name="Nat. Commun.">
        <title>Genetic determinants of endophytism in the Arabidopsis root mycobiome.</title>
        <authorList>
            <person name="Mesny F."/>
            <person name="Miyauchi S."/>
            <person name="Thiergart T."/>
            <person name="Pickel B."/>
            <person name="Atanasova L."/>
            <person name="Karlsson M."/>
            <person name="Huettel B."/>
            <person name="Barry K.W."/>
            <person name="Haridas S."/>
            <person name="Chen C."/>
            <person name="Bauer D."/>
            <person name="Andreopoulos W."/>
            <person name="Pangilinan J."/>
            <person name="LaButti K."/>
            <person name="Riley R."/>
            <person name="Lipzen A."/>
            <person name="Clum A."/>
            <person name="Drula E."/>
            <person name="Henrissat B."/>
            <person name="Kohler A."/>
            <person name="Grigoriev I.V."/>
            <person name="Martin F.M."/>
            <person name="Hacquard S."/>
        </authorList>
    </citation>
    <scope>NUCLEOTIDE SEQUENCE</scope>
    <source>
        <strain evidence="4">MPI-SDFR-AT-0120</strain>
    </source>
</reference>
<sequence length="694" mass="75352">MSAPAPFQFGAGAAFDFNGVEVQALRLRQELALARSALAAAHADCGRLGDELAAARAERDSERTRESIARACLETVRRKNDALESELAEKKKMDDGEYDLYGKLQAVREEATKNIGLLREQLSSSQKQVAHLQAQLEKSEQDGVSGQQKLENSRDVVEKIKQDLEHEKAAGAERDAMLNKAYADLKDAHNARLAALKAKDDMELQQRDTEMQFQDLHKQFEEERIRNEELEGKLHQIEQLDADNEGLQADIERLHEMIAEHDRTLIVKDERIAHLESQFQKERQRNLNAADAAAAAAATSPIDEAPPILPGFAESLADELNAASDEYDEFHYALNDYSDIFFTADLAPIEPTRPDYSSTVSEAASVAPRDAIAPKLTRSVVQAGSVTPIDAVKPRLDIHTDEAASVTPIDALRPELTVSVNPAGNVTPIDAIEPKLSLSVNEAGSVAPFERQTNTSSASAQTDAQDLTTEILHAATHEISPFTPTAIATTATSTQTDAPQVEQASSGAQTVTPQLTSSVIDSTMIAVAPVEAEHQRTTITLAPVTVAHEEAPLDPRPTESSTASTSAQTTEIVVEPSEPVTTPANTIVLESKPRKLGILQTVLPILAAVLAFFCLMLYTEVQAWRTANGVGFGYGHGGSNRRGGAYGNGRYLFGIIPLAMNVGNNWWSELIAKYSSLGITAFEQWAGISYEPLY</sequence>
<evidence type="ECO:0000256" key="3">
    <source>
        <dbReference type="SAM" id="Phobius"/>
    </source>
</evidence>
<keyword evidence="3" id="KW-0472">Membrane</keyword>
<feature type="coiled-coil region" evidence="1">
    <location>
        <begin position="73"/>
        <end position="170"/>
    </location>
</feature>
<dbReference type="EMBL" id="JAGMVJ010000004">
    <property type="protein sequence ID" value="KAH7091402.1"/>
    <property type="molecule type" value="Genomic_DNA"/>
</dbReference>
<feature type="region of interest" description="Disordered" evidence="2">
    <location>
        <begin position="549"/>
        <end position="572"/>
    </location>
</feature>
<comment type="caution">
    <text evidence="4">The sequence shown here is derived from an EMBL/GenBank/DDBJ whole genome shotgun (WGS) entry which is preliminary data.</text>
</comment>
<feature type="coiled-coil region" evidence="1">
    <location>
        <begin position="213"/>
        <end position="264"/>
    </location>
</feature>
<proteinExistence type="predicted"/>
<dbReference type="OrthoDB" id="3788331at2759"/>
<feature type="transmembrane region" description="Helical" evidence="3">
    <location>
        <begin position="597"/>
        <end position="618"/>
    </location>
</feature>
<gene>
    <name evidence="4" type="ORF">FB567DRAFT_273797</name>
</gene>
<keyword evidence="3" id="KW-0812">Transmembrane</keyword>
<protein>
    <submittedName>
        <fullName evidence="4">Uncharacterized protein</fullName>
    </submittedName>
</protein>
<evidence type="ECO:0000256" key="2">
    <source>
        <dbReference type="SAM" id="MobiDB-lite"/>
    </source>
</evidence>
<evidence type="ECO:0000313" key="4">
    <source>
        <dbReference type="EMBL" id="KAH7091402.1"/>
    </source>
</evidence>
<dbReference type="Proteomes" id="UP000813461">
    <property type="component" value="Unassembled WGS sequence"/>
</dbReference>
<keyword evidence="5" id="KW-1185">Reference proteome</keyword>
<name>A0A8K0W2M7_9PLEO</name>
<feature type="compositionally biased region" description="Low complexity" evidence="2">
    <location>
        <begin position="558"/>
        <end position="571"/>
    </location>
</feature>